<organism evidence="4 5">
    <name type="scientific">Micrococcoides hystricis</name>
    <dbReference type="NCBI Taxonomy" id="1572761"/>
    <lineage>
        <taxon>Bacteria</taxon>
        <taxon>Bacillati</taxon>
        <taxon>Actinomycetota</taxon>
        <taxon>Actinomycetes</taxon>
        <taxon>Micrococcales</taxon>
        <taxon>Micrococcaceae</taxon>
        <taxon>Micrococcoides</taxon>
    </lineage>
</organism>
<comment type="caution">
    <text evidence="4">The sequence shown here is derived from an EMBL/GenBank/DDBJ whole genome shotgun (WGS) entry which is preliminary data.</text>
</comment>
<keyword evidence="5" id="KW-1185">Reference proteome</keyword>
<dbReference type="PROSITE" id="PS51257">
    <property type="entry name" value="PROKAR_LIPOPROTEIN"/>
    <property type="match status" value="1"/>
</dbReference>
<feature type="region of interest" description="Disordered" evidence="1">
    <location>
        <begin position="22"/>
        <end position="108"/>
    </location>
</feature>
<evidence type="ECO:0000313" key="5">
    <source>
        <dbReference type="Proteomes" id="UP001589862"/>
    </source>
</evidence>
<evidence type="ECO:0000259" key="3">
    <source>
        <dbReference type="Pfam" id="PF19843"/>
    </source>
</evidence>
<feature type="chain" id="PRO_5046909360" evidence="2">
    <location>
        <begin position="19"/>
        <end position="242"/>
    </location>
</feature>
<feature type="compositionally biased region" description="Pro residues" evidence="1">
    <location>
        <begin position="39"/>
        <end position="60"/>
    </location>
</feature>
<dbReference type="Pfam" id="PF19843">
    <property type="entry name" value="DUF6318"/>
    <property type="match status" value="1"/>
</dbReference>
<evidence type="ECO:0000313" key="4">
    <source>
        <dbReference type="EMBL" id="MFC0581240.1"/>
    </source>
</evidence>
<evidence type="ECO:0000256" key="2">
    <source>
        <dbReference type="SAM" id="SignalP"/>
    </source>
</evidence>
<feature type="signal peptide" evidence="2">
    <location>
        <begin position="1"/>
        <end position="18"/>
    </location>
</feature>
<gene>
    <name evidence="4" type="ORF">ACFFFR_02395</name>
</gene>
<protein>
    <submittedName>
        <fullName evidence="4">DUF6318 family protein</fullName>
    </submittedName>
</protein>
<keyword evidence="2" id="KW-0732">Signal</keyword>
<dbReference type="RefSeq" id="WP_377457930.1">
    <property type="nucleotide sequence ID" value="NZ_JBHLUB010000002.1"/>
</dbReference>
<dbReference type="InterPro" id="IPR046281">
    <property type="entry name" value="DUF6318"/>
</dbReference>
<name>A0ABV6P855_9MICC</name>
<accession>A0ABV6P855</accession>
<sequence length="242" mass="26332">MRRPLAALSALALSVTLAGCFQMPQQQPEPPQGGQQQPPAQPPQSPQPQPEPPSPSPSPSPDNSTPPVSALEPDLSEPTPPAGDYEEATEEHPARNVPIPTLDEEAKNQDDSGVLATVKYYVQTQDFVKQTGNAKPLSKIVTEQCKACMQYAASVNFLTYSKGNWYVGDGVSVEQVSVGPSQTDPKVKIATFEFLEPEIILVENGVARVVEKEHTYDSKMALRFDETLGHWVVLDVTAERIK</sequence>
<reference evidence="4 5" key="1">
    <citation type="submission" date="2024-09" db="EMBL/GenBank/DDBJ databases">
        <authorList>
            <person name="Sun Q."/>
            <person name="Mori K."/>
        </authorList>
    </citation>
    <scope>NUCLEOTIDE SEQUENCE [LARGE SCALE GENOMIC DNA]</scope>
    <source>
        <strain evidence="4 5">NCAIM B.02604</strain>
    </source>
</reference>
<feature type="domain" description="DUF6318" evidence="3">
    <location>
        <begin position="83"/>
        <end position="235"/>
    </location>
</feature>
<dbReference type="EMBL" id="JBHLUB010000002">
    <property type="protein sequence ID" value="MFC0581240.1"/>
    <property type="molecule type" value="Genomic_DNA"/>
</dbReference>
<evidence type="ECO:0000256" key="1">
    <source>
        <dbReference type="SAM" id="MobiDB-lite"/>
    </source>
</evidence>
<dbReference type="Proteomes" id="UP001589862">
    <property type="component" value="Unassembled WGS sequence"/>
</dbReference>
<proteinExistence type="predicted"/>